<dbReference type="Gene3D" id="3.30.1540.10">
    <property type="entry name" value="formyl-coa transferase, domain 3"/>
    <property type="match status" value="1"/>
</dbReference>
<gene>
    <name evidence="2" type="ORF">GCT13_28965</name>
</gene>
<evidence type="ECO:0000313" key="2">
    <source>
        <dbReference type="EMBL" id="MPW20791.1"/>
    </source>
</evidence>
<dbReference type="GO" id="GO:0008410">
    <property type="term" value="F:CoA-transferase activity"/>
    <property type="evidence" value="ECO:0007669"/>
    <property type="project" value="TreeGrafter"/>
</dbReference>
<dbReference type="EMBL" id="WHNP01000033">
    <property type="protein sequence ID" value="MPW20791.1"/>
    <property type="molecule type" value="Genomic_DNA"/>
</dbReference>
<evidence type="ECO:0000313" key="3">
    <source>
        <dbReference type="Proteomes" id="UP000484381"/>
    </source>
</evidence>
<keyword evidence="3" id="KW-1185">Reference proteome</keyword>
<reference evidence="2 3" key="1">
    <citation type="submission" date="2019-10" db="EMBL/GenBank/DDBJ databases">
        <title>Paraburkholderia sp. isolated from nodules of Mimosa pudica from Brazilian Atlantic Forest soils.</title>
        <authorList>
            <person name="Paulitsch F."/>
            <person name="Hungria M."/>
            <person name="Dall'Agnol R."/>
        </authorList>
    </citation>
    <scope>NUCLEOTIDE SEQUENCE [LARGE SCALE GENOMIC DNA]</scope>
    <source>
        <strain evidence="2 3">CNPSo 3157</strain>
    </source>
</reference>
<organism evidence="2 3">
    <name type="scientific">Paraburkholderia franconis</name>
    <dbReference type="NCBI Taxonomy" id="2654983"/>
    <lineage>
        <taxon>Bacteria</taxon>
        <taxon>Pseudomonadati</taxon>
        <taxon>Pseudomonadota</taxon>
        <taxon>Betaproteobacteria</taxon>
        <taxon>Burkholderiales</taxon>
        <taxon>Burkholderiaceae</taxon>
        <taxon>Paraburkholderia</taxon>
    </lineage>
</organism>
<protein>
    <submittedName>
        <fullName evidence="2">CoA transferase</fullName>
    </submittedName>
</protein>
<accession>A0A7X1NFW1</accession>
<evidence type="ECO:0000256" key="1">
    <source>
        <dbReference type="ARBA" id="ARBA00022679"/>
    </source>
</evidence>
<dbReference type="RefSeq" id="WP_321574687.1">
    <property type="nucleotide sequence ID" value="NZ_WHNP01000033.1"/>
</dbReference>
<dbReference type="AlphaFoldDB" id="A0A7X1NFW1"/>
<dbReference type="InterPro" id="IPR023606">
    <property type="entry name" value="CoA-Trfase_III_dom_1_sf"/>
</dbReference>
<dbReference type="InterPro" id="IPR003673">
    <property type="entry name" value="CoA-Trfase_fam_III"/>
</dbReference>
<proteinExistence type="predicted"/>
<sequence>MSAASITPVTPPRASADPSAARVAAPLAGVRVIEWNGSMSASFCARLLSDLGANVLKLEPPGAGDPLRRTGPFAPDASYGDDAALFAYLNHGKDSATLDPSCPTGAALLNRLIESADLLITSAHASRLVELQLDGDTLRQIQPALVTLAVTPFGTLPARDASTMRADADTLAAFTDFTLTHHAGYAFHQARPVHAPSEQPPVACADREVALATGVAAANAALWGLLEAQLHGEGRSIECAELDVIAHLLIEPVADYGRGERTFSRRREELQGTEVAGGLIWLLPCKDGFVMISPREEHQWERWVELLGNPPWSRDAALCGERSARNENWMILQDEMSKWTREHTRADVFERAQAARVACFPVSGARDLLENAQLKARRFFDSWEGTRNIPLSMPGLPFSLRTQSGAELPRARKVVSPRLGSANRAVFEGRLGLSPGEMETLRQQGVV</sequence>
<dbReference type="PANTHER" id="PTHR48207:SF3">
    <property type="entry name" value="SUCCINATE--HYDROXYMETHYLGLUTARATE COA-TRANSFERASE"/>
    <property type="match status" value="1"/>
</dbReference>
<dbReference type="InterPro" id="IPR044855">
    <property type="entry name" value="CoA-Trfase_III_dom3_sf"/>
</dbReference>
<dbReference type="Proteomes" id="UP000484381">
    <property type="component" value="Unassembled WGS sequence"/>
</dbReference>
<dbReference type="PANTHER" id="PTHR48207">
    <property type="entry name" value="SUCCINATE--HYDROXYMETHYLGLUTARATE COA-TRANSFERASE"/>
    <property type="match status" value="1"/>
</dbReference>
<dbReference type="Pfam" id="PF02515">
    <property type="entry name" value="CoA_transf_3"/>
    <property type="match status" value="1"/>
</dbReference>
<name>A0A7X1NFW1_9BURK</name>
<dbReference type="SUPFAM" id="SSF89796">
    <property type="entry name" value="CoA-transferase family III (CaiB/BaiF)"/>
    <property type="match status" value="1"/>
</dbReference>
<comment type="caution">
    <text evidence="2">The sequence shown here is derived from an EMBL/GenBank/DDBJ whole genome shotgun (WGS) entry which is preliminary data.</text>
</comment>
<keyword evidence="1 2" id="KW-0808">Transferase</keyword>
<dbReference type="Gene3D" id="3.40.50.10540">
    <property type="entry name" value="Crotonobetainyl-coa:carnitine coa-transferase, domain 1"/>
    <property type="match status" value="1"/>
</dbReference>
<dbReference type="InterPro" id="IPR050483">
    <property type="entry name" value="CoA-transferase_III_domain"/>
</dbReference>